<evidence type="ECO:0000256" key="8">
    <source>
        <dbReference type="ARBA" id="ARBA00023136"/>
    </source>
</evidence>
<dbReference type="PANTHER" id="PTHR11689:SF136">
    <property type="entry name" value="H(+)_CL(-) EXCHANGE TRANSPORTER 7"/>
    <property type="match status" value="1"/>
</dbReference>
<feature type="non-terminal residue" evidence="12">
    <location>
        <position position="767"/>
    </location>
</feature>
<gene>
    <name evidence="12" type="ORF">TeGR_g8477</name>
</gene>
<evidence type="ECO:0000256" key="10">
    <source>
        <dbReference type="SAM" id="Phobius"/>
    </source>
</evidence>
<keyword evidence="7" id="KW-0129">CBS domain</keyword>
<feature type="transmembrane region" description="Helical" evidence="10">
    <location>
        <begin position="474"/>
        <end position="495"/>
    </location>
</feature>
<dbReference type="InterPro" id="IPR014743">
    <property type="entry name" value="Cl-channel_core"/>
</dbReference>
<sequence>MSSFNAVSPTVASRYPLLRPPLYLLSSVYTCLQSLFSLVPSPALIWVALLTSGLAVGLVQFAMSRSLTALTDLKLEVLTALPSEQRAATIGIYLLYTGSLAAVASCLVTFVSPINTGSGLPETKALLNGTDIPTFLRFSTIVTKIVSITLVVAAGFPVGKEGPMVHVGAAVCSGILNDRLFNRRRDDIVSAVDNTASGFHRKSTFCTIGGAAGIAAAFNAPIGGILYVFEELSTFWSPETTFKAFAVCAFAALSSQIMLHSAGGSSLEAHVLFNVVDHTSVRIHDSGSYTVHGWTYLDLPFFAAIAVLCSLVSSFYTYSAVRLNKFRATASFRSKKFNRVVEVVCINLFINVTFLCVPLLLPCVDTPAEADADNEIVLSSWGCAATDGTSYNHLSTLFFGGEESIMKQMLGSTATFITWPISQLLLFLIMYYPLSVLSCGMSMPLGTFIPQVVAGSVVGRIVGELVHSSPHIDVTLISGPGAYSFVGAGAMLAGFTRMTCAIAVILVEASGAIGLSVPVMLSIIVARGVSDMIIEPFDEQMLELKGYEFVYDEPEKGTEQLVAGDIMTHVPTLRESTSAGVIKYALKKCSPEVDALPVMCDEGHVLLGLIDKRGLTELLKDTLELLAVTGAADATEGMVGERTPSRAEMAAEPHHDSSNHGGFKRAVNGARASMRRMSHFQTPVFLNVPKSNDKSYAPNARRSSLMKKINELDELQSAHRFSAHEINLTELVEQCPYTAPTHMPITRVQHLFRRMDLRHLAVVDSEN</sequence>
<dbReference type="InterPro" id="IPR000644">
    <property type="entry name" value="CBS_dom"/>
</dbReference>
<evidence type="ECO:0000256" key="2">
    <source>
        <dbReference type="ARBA" id="ARBA00022448"/>
    </source>
</evidence>
<dbReference type="PANTHER" id="PTHR11689">
    <property type="entry name" value="CHLORIDE CHANNEL PROTEIN CLC FAMILY MEMBER"/>
    <property type="match status" value="1"/>
</dbReference>
<evidence type="ECO:0000256" key="5">
    <source>
        <dbReference type="ARBA" id="ARBA00022989"/>
    </source>
</evidence>
<comment type="caution">
    <text evidence="12">The sequence shown here is derived from an EMBL/GenBank/DDBJ whole genome shotgun (WGS) entry which is preliminary data.</text>
</comment>
<keyword evidence="6" id="KW-0406">Ion transport</keyword>
<dbReference type="PRINTS" id="PR00762">
    <property type="entry name" value="CLCHANNEL"/>
</dbReference>
<proteinExistence type="predicted"/>
<reference evidence="12 13" key="1">
    <citation type="journal article" date="2023" name="Commun. Biol.">
        <title>Genome analysis of Parmales, the sister group of diatoms, reveals the evolutionary specialization of diatoms from phago-mixotrophs to photoautotrophs.</title>
        <authorList>
            <person name="Ban H."/>
            <person name="Sato S."/>
            <person name="Yoshikawa S."/>
            <person name="Yamada K."/>
            <person name="Nakamura Y."/>
            <person name="Ichinomiya M."/>
            <person name="Sato N."/>
            <person name="Blanc-Mathieu R."/>
            <person name="Endo H."/>
            <person name="Kuwata A."/>
            <person name="Ogata H."/>
        </authorList>
    </citation>
    <scope>NUCLEOTIDE SEQUENCE [LARGE SCALE GENOMIC DNA]</scope>
</reference>
<evidence type="ECO:0000313" key="12">
    <source>
        <dbReference type="EMBL" id="GMI24106.1"/>
    </source>
</evidence>
<dbReference type="SUPFAM" id="SSF81340">
    <property type="entry name" value="Clc chloride channel"/>
    <property type="match status" value="1"/>
</dbReference>
<feature type="transmembrane region" description="Helical" evidence="10">
    <location>
        <begin position="299"/>
        <end position="319"/>
    </location>
</feature>
<evidence type="ECO:0000256" key="3">
    <source>
        <dbReference type="ARBA" id="ARBA00022692"/>
    </source>
</evidence>
<keyword evidence="8 10" id="KW-0472">Membrane</keyword>
<evidence type="ECO:0000256" key="9">
    <source>
        <dbReference type="ARBA" id="ARBA00023214"/>
    </source>
</evidence>
<dbReference type="InterPro" id="IPR051280">
    <property type="entry name" value="Cl-channel/antiporter"/>
</dbReference>
<dbReference type="EMBL" id="BRYB01002694">
    <property type="protein sequence ID" value="GMI24106.1"/>
    <property type="molecule type" value="Genomic_DNA"/>
</dbReference>
<keyword evidence="9" id="KW-0868">Chloride</keyword>
<name>A0ABQ6MD13_9STRA</name>
<keyword evidence="5 10" id="KW-1133">Transmembrane helix</keyword>
<feature type="transmembrane region" description="Helical" evidence="10">
    <location>
        <begin position="340"/>
        <end position="361"/>
    </location>
</feature>
<feature type="transmembrane region" description="Helical" evidence="10">
    <location>
        <begin position="502"/>
        <end position="526"/>
    </location>
</feature>
<evidence type="ECO:0000259" key="11">
    <source>
        <dbReference type="Pfam" id="PF00571"/>
    </source>
</evidence>
<keyword evidence="2" id="KW-0813">Transport</keyword>
<feature type="transmembrane region" description="Helical" evidence="10">
    <location>
        <begin position="205"/>
        <end position="229"/>
    </location>
</feature>
<comment type="subcellular location">
    <subcellularLocation>
        <location evidence="1">Membrane</location>
        <topology evidence="1">Multi-pass membrane protein</topology>
    </subcellularLocation>
</comment>
<keyword evidence="13" id="KW-1185">Reference proteome</keyword>
<dbReference type="InterPro" id="IPR046342">
    <property type="entry name" value="CBS_dom_sf"/>
</dbReference>
<feature type="transmembrane region" description="Helical" evidence="10">
    <location>
        <begin position="134"/>
        <end position="156"/>
    </location>
</feature>
<feature type="transmembrane region" description="Helical" evidence="10">
    <location>
        <begin position="441"/>
        <end position="462"/>
    </location>
</feature>
<accession>A0ABQ6MD13</accession>
<feature type="transmembrane region" description="Helical" evidence="10">
    <location>
        <begin position="45"/>
        <end position="63"/>
    </location>
</feature>
<dbReference type="SUPFAM" id="SSF54631">
    <property type="entry name" value="CBS-domain pair"/>
    <property type="match status" value="1"/>
</dbReference>
<evidence type="ECO:0000256" key="4">
    <source>
        <dbReference type="ARBA" id="ARBA00022737"/>
    </source>
</evidence>
<evidence type="ECO:0000256" key="7">
    <source>
        <dbReference type="ARBA" id="ARBA00023122"/>
    </source>
</evidence>
<dbReference type="Gene3D" id="1.10.3080.10">
    <property type="entry name" value="Clc chloride channel"/>
    <property type="match status" value="1"/>
</dbReference>
<evidence type="ECO:0000256" key="1">
    <source>
        <dbReference type="ARBA" id="ARBA00004141"/>
    </source>
</evidence>
<feature type="transmembrane region" description="Helical" evidence="10">
    <location>
        <begin position="416"/>
        <end position="434"/>
    </location>
</feature>
<organism evidence="12 13">
    <name type="scientific">Tetraparma gracilis</name>
    <dbReference type="NCBI Taxonomy" id="2962635"/>
    <lineage>
        <taxon>Eukaryota</taxon>
        <taxon>Sar</taxon>
        <taxon>Stramenopiles</taxon>
        <taxon>Ochrophyta</taxon>
        <taxon>Bolidophyceae</taxon>
        <taxon>Parmales</taxon>
        <taxon>Triparmaceae</taxon>
        <taxon>Tetraparma</taxon>
    </lineage>
</organism>
<dbReference type="InterPro" id="IPR001807">
    <property type="entry name" value="ClC"/>
</dbReference>
<evidence type="ECO:0000313" key="13">
    <source>
        <dbReference type="Proteomes" id="UP001165060"/>
    </source>
</evidence>
<protein>
    <recommendedName>
        <fullName evidence="11">CBS domain-containing protein</fullName>
    </recommendedName>
</protein>
<dbReference type="Pfam" id="PF00571">
    <property type="entry name" value="CBS"/>
    <property type="match status" value="1"/>
</dbReference>
<keyword evidence="4" id="KW-0677">Repeat</keyword>
<dbReference type="Pfam" id="PF00654">
    <property type="entry name" value="Voltage_CLC"/>
    <property type="match status" value="1"/>
</dbReference>
<evidence type="ECO:0000256" key="6">
    <source>
        <dbReference type="ARBA" id="ARBA00023065"/>
    </source>
</evidence>
<keyword evidence="3 10" id="KW-0812">Transmembrane</keyword>
<feature type="transmembrane region" description="Helical" evidence="10">
    <location>
        <begin position="93"/>
        <end position="114"/>
    </location>
</feature>
<feature type="domain" description="CBS" evidence="11">
    <location>
        <begin position="563"/>
        <end position="619"/>
    </location>
</feature>
<dbReference type="Proteomes" id="UP001165060">
    <property type="component" value="Unassembled WGS sequence"/>
</dbReference>